<dbReference type="InterPro" id="IPR052895">
    <property type="entry name" value="HetReg/Transcr_Mod"/>
</dbReference>
<dbReference type="InterPro" id="IPR010730">
    <property type="entry name" value="HET"/>
</dbReference>
<dbReference type="EMBL" id="MU853230">
    <property type="protein sequence ID" value="KAK4122815.1"/>
    <property type="molecule type" value="Genomic_DNA"/>
</dbReference>
<dbReference type="PANTHER" id="PTHR24148">
    <property type="entry name" value="ANKYRIN REPEAT DOMAIN-CONTAINING PROTEIN 39 HOMOLOG-RELATED"/>
    <property type="match status" value="1"/>
</dbReference>
<organism evidence="3 4">
    <name type="scientific">Parathielavia appendiculata</name>
    <dbReference type="NCBI Taxonomy" id="2587402"/>
    <lineage>
        <taxon>Eukaryota</taxon>
        <taxon>Fungi</taxon>
        <taxon>Dikarya</taxon>
        <taxon>Ascomycota</taxon>
        <taxon>Pezizomycotina</taxon>
        <taxon>Sordariomycetes</taxon>
        <taxon>Sordariomycetidae</taxon>
        <taxon>Sordariales</taxon>
        <taxon>Chaetomiaceae</taxon>
        <taxon>Parathielavia</taxon>
    </lineage>
</organism>
<reference evidence="3" key="1">
    <citation type="journal article" date="2023" name="Mol. Phylogenet. Evol.">
        <title>Genome-scale phylogeny and comparative genomics of the fungal order Sordariales.</title>
        <authorList>
            <person name="Hensen N."/>
            <person name="Bonometti L."/>
            <person name="Westerberg I."/>
            <person name="Brannstrom I.O."/>
            <person name="Guillou S."/>
            <person name="Cros-Aarteil S."/>
            <person name="Calhoun S."/>
            <person name="Haridas S."/>
            <person name="Kuo A."/>
            <person name="Mondo S."/>
            <person name="Pangilinan J."/>
            <person name="Riley R."/>
            <person name="LaButti K."/>
            <person name="Andreopoulos B."/>
            <person name="Lipzen A."/>
            <person name="Chen C."/>
            <person name="Yan M."/>
            <person name="Daum C."/>
            <person name="Ng V."/>
            <person name="Clum A."/>
            <person name="Steindorff A."/>
            <person name="Ohm R.A."/>
            <person name="Martin F."/>
            <person name="Silar P."/>
            <person name="Natvig D.O."/>
            <person name="Lalanne C."/>
            <person name="Gautier V."/>
            <person name="Ament-Velasquez S.L."/>
            <person name="Kruys A."/>
            <person name="Hutchinson M.I."/>
            <person name="Powell A.J."/>
            <person name="Barry K."/>
            <person name="Miller A.N."/>
            <person name="Grigoriev I.V."/>
            <person name="Debuchy R."/>
            <person name="Gladieux P."/>
            <person name="Hiltunen Thoren M."/>
            <person name="Johannesson H."/>
        </authorList>
    </citation>
    <scope>NUCLEOTIDE SEQUENCE</scope>
    <source>
        <strain evidence="3">CBS 731.68</strain>
    </source>
</reference>
<evidence type="ECO:0000259" key="2">
    <source>
        <dbReference type="Pfam" id="PF06985"/>
    </source>
</evidence>
<feature type="region of interest" description="Disordered" evidence="1">
    <location>
        <begin position="571"/>
        <end position="597"/>
    </location>
</feature>
<dbReference type="Proteomes" id="UP001302602">
    <property type="component" value="Unassembled WGS sequence"/>
</dbReference>
<dbReference type="GeneID" id="87833193"/>
<sequence length="709" mass="77671">MGELMSRDNAFSNAVGHNEAGTPSLQEGVEAIKPLFIVSENHAAASSPLYTRLPSKDYFRLLEILPGTDDARLQCRMHVCSMCDNRGAYEALSYTWMTGREPWTGGRNLYMALHRLRREASRRVVWADALCIDQSNPQERSQQVAGMGDILRNAHDVLVWLGEDEDANQVSDPVARASSKAFAGVCSVVSTWAATAAAAKHALRVGRPQYRIQSCGTLSGSDGEGLLAADSPVWAKVLQLYNKRWFSRLWVVQEIALARRATAIWGACEMPWEWIGLAAAIIRTNWNCIVPGWVAQGAHSGYLPTYLPDESVRLVPVGMMNAYFMYRISRLQNYFNTLRFSFGELLTLTRQFKCEDKRDKIFGLLGLPTTDHVNSYITPDYGQSLAGVYRRVAAAIISSTKCLAFLSHVHHTDLHEVRRFSTVVPPDSTLPSWIPQWHHIGPQVLAPLDAHPDFAAGLSRAAQFRAAEQEAVDADRLGVHGVMLEGVSATNDVGPTSGSHTYRGDADVVLARHGHTRHSLQGLAMALAAGKSWYGLPKDRGGMLADFAHCLVAGRLWWALELDAFGVGVPEEGQDEVGRTSDSQNQTGLNDDGTGASSGHGIVTLQDLKDISRGGNGNLFLDAVATACVGRRLFRTASNMRGVGPIDTQPGDKVCVIYGTPVPFIIRRCDEKQGYTLVGECYIDDIMHGEAVDDPGYEETWIDLVSSIS</sequence>
<gene>
    <name evidence="3" type="ORF">N657DRAFT_681786</name>
</gene>
<evidence type="ECO:0000313" key="4">
    <source>
        <dbReference type="Proteomes" id="UP001302602"/>
    </source>
</evidence>
<protein>
    <recommendedName>
        <fullName evidence="2">Heterokaryon incompatibility domain-containing protein</fullName>
    </recommendedName>
</protein>
<feature type="compositionally biased region" description="Polar residues" evidence="1">
    <location>
        <begin position="580"/>
        <end position="589"/>
    </location>
</feature>
<keyword evidence="4" id="KW-1185">Reference proteome</keyword>
<accession>A0AAN6TYV4</accession>
<evidence type="ECO:0000313" key="3">
    <source>
        <dbReference type="EMBL" id="KAK4122815.1"/>
    </source>
</evidence>
<dbReference type="RefSeq" id="XP_062646586.1">
    <property type="nucleotide sequence ID" value="XM_062796425.1"/>
</dbReference>
<feature type="domain" description="Heterokaryon incompatibility" evidence="2">
    <location>
        <begin position="89"/>
        <end position="254"/>
    </location>
</feature>
<dbReference type="AlphaFoldDB" id="A0AAN6TYV4"/>
<name>A0AAN6TYV4_9PEZI</name>
<proteinExistence type="predicted"/>
<dbReference type="PANTHER" id="PTHR24148:SF64">
    <property type="entry name" value="HETEROKARYON INCOMPATIBILITY DOMAIN-CONTAINING PROTEIN"/>
    <property type="match status" value="1"/>
</dbReference>
<comment type="caution">
    <text evidence="3">The sequence shown here is derived from an EMBL/GenBank/DDBJ whole genome shotgun (WGS) entry which is preliminary data.</text>
</comment>
<reference evidence="3" key="2">
    <citation type="submission" date="2023-05" db="EMBL/GenBank/DDBJ databases">
        <authorList>
            <consortium name="Lawrence Berkeley National Laboratory"/>
            <person name="Steindorff A."/>
            <person name="Hensen N."/>
            <person name="Bonometti L."/>
            <person name="Westerberg I."/>
            <person name="Brannstrom I.O."/>
            <person name="Guillou S."/>
            <person name="Cros-Aarteil S."/>
            <person name="Calhoun S."/>
            <person name="Haridas S."/>
            <person name="Kuo A."/>
            <person name="Mondo S."/>
            <person name="Pangilinan J."/>
            <person name="Riley R."/>
            <person name="Labutti K."/>
            <person name="Andreopoulos B."/>
            <person name="Lipzen A."/>
            <person name="Chen C."/>
            <person name="Yanf M."/>
            <person name="Daum C."/>
            <person name="Ng V."/>
            <person name="Clum A."/>
            <person name="Ohm R."/>
            <person name="Martin F."/>
            <person name="Silar P."/>
            <person name="Natvig D."/>
            <person name="Lalanne C."/>
            <person name="Gautier V."/>
            <person name="Ament-Velasquez S.L."/>
            <person name="Kruys A."/>
            <person name="Hutchinson M.I."/>
            <person name="Powell A.J."/>
            <person name="Barry K."/>
            <person name="Miller A.N."/>
            <person name="Grigoriev I.V."/>
            <person name="Debuchy R."/>
            <person name="Gladieux P."/>
            <person name="Thoren M.H."/>
            <person name="Johannesson H."/>
        </authorList>
    </citation>
    <scope>NUCLEOTIDE SEQUENCE</scope>
    <source>
        <strain evidence="3">CBS 731.68</strain>
    </source>
</reference>
<evidence type="ECO:0000256" key="1">
    <source>
        <dbReference type="SAM" id="MobiDB-lite"/>
    </source>
</evidence>
<dbReference type="Pfam" id="PF26639">
    <property type="entry name" value="Het-6_barrel"/>
    <property type="match status" value="1"/>
</dbReference>
<dbReference type="Pfam" id="PF06985">
    <property type="entry name" value="HET"/>
    <property type="match status" value="1"/>
</dbReference>